<dbReference type="EMBL" id="CACRTF010000017">
    <property type="protein sequence ID" value="VYT48232.1"/>
    <property type="molecule type" value="Genomic_DNA"/>
</dbReference>
<proteinExistence type="inferred from homology"/>
<dbReference type="GO" id="GO:0006520">
    <property type="term" value="P:amino acid metabolic process"/>
    <property type="evidence" value="ECO:0007669"/>
    <property type="project" value="InterPro"/>
</dbReference>
<dbReference type="InterPro" id="IPR015424">
    <property type="entry name" value="PyrdxlP-dep_Trfase"/>
</dbReference>
<evidence type="ECO:0000256" key="1">
    <source>
        <dbReference type="ARBA" id="ARBA00001933"/>
    </source>
</evidence>
<name>A0A6N2X2G1_9FIRM</name>
<evidence type="ECO:0000256" key="2">
    <source>
        <dbReference type="ARBA" id="ARBA00006966"/>
    </source>
</evidence>
<keyword evidence="4" id="KW-0456">Lyase</keyword>
<organism evidence="4">
    <name type="scientific">Enterocloster bolteae</name>
    <dbReference type="NCBI Taxonomy" id="208479"/>
    <lineage>
        <taxon>Bacteria</taxon>
        <taxon>Bacillati</taxon>
        <taxon>Bacillota</taxon>
        <taxon>Clostridia</taxon>
        <taxon>Lachnospirales</taxon>
        <taxon>Lachnospiraceae</taxon>
        <taxon>Enterocloster</taxon>
    </lineage>
</organism>
<evidence type="ECO:0000256" key="3">
    <source>
        <dbReference type="ARBA" id="ARBA00022898"/>
    </source>
</evidence>
<protein>
    <submittedName>
        <fullName evidence="4">Low specificity L-threonine aldolase</fullName>
        <ecNumber evidence="4">4.1.2.48</ecNumber>
    </submittedName>
</protein>
<dbReference type="PANTHER" id="PTHR48097:SF5">
    <property type="entry name" value="LOW SPECIFICITY L-THREONINE ALDOLASE"/>
    <property type="match status" value="1"/>
</dbReference>
<comment type="cofactor">
    <cofactor evidence="1">
        <name>pyridoxal 5'-phosphate</name>
        <dbReference type="ChEBI" id="CHEBI:597326"/>
    </cofactor>
</comment>
<dbReference type="PANTHER" id="PTHR48097">
    <property type="entry name" value="L-THREONINE ALDOLASE-RELATED"/>
    <property type="match status" value="1"/>
</dbReference>
<dbReference type="InterPro" id="IPR001597">
    <property type="entry name" value="ArAA_b-elim_lyase/Thr_aldolase"/>
</dbReference>
<dbReference type="GO" id="GO:0016829">
    <property type="term" value="F:lyase activity"/>
    <property type="evidence" value="ECO:0007669"/>
    <property type="project" value="UniProtKB-KW"/>
</dbReference>
<accession>A0A6N2X2G1</accession>
<dbReference type="EC" id="4.1.2.48" evidence="4"/>
<dbReference type="InterPro" id="IPR015421">
    <property type="entry name" value="PyrdxlP-dep_Trfase_major"/>
</dbReference>
<comment type="similarity">
    <text evidence="2">Belongs to the threonine aldolase family.</text>
</comment>
<dbReference type="InterPro" id="IPR015422">
    <property type="entry name" value="PyrdxlP-dep_Trfase_small"/>
</dbReference>
<dbReference type="Pfam" id="PF01212">
    <property type="entry name" value="Beta_elim_lyase"/>
    <property type="match status" value="1"/>
</dbReference>
<keyword evidence="3" id="KW-0663">Pyridoxal phosphate</keyword>
<dbReference type="Gene3D" id="3.40.640.10">
    <property type="entry name" value="Type I PLP-dependent aspartate aminotransferase-like (Major domain)"/>
    <property type="match status" value="1"/>
</dbReference>
<dbReference type="SUPFAM" id="SSF53383">
    <property type="entry name" value="PLP-dependent transferases"/>
    <property type="match status" value="1"/>
</dbReference>
<evidence type="ECO:0000313" key="4">
    <source>
        <dbReference type="EMBL" id="VYT48232.1"/>
    </source>
</evidence>
<reference evidence="4" key="1">
    <citation type="submission" date="2019-11" db="EMBL/GenBank/DDBJ databases">
        <authorList>
            <person name="Feng L."/>
        </authorList>
    </citation>
    <scope>NUCLEOTIDE SEQUENCE</scope>
    <source>
        <strain evidence="4">CbolteaeLFYP116</strain>
    </source>
</reference>
<dbReference type="AlphaFoldDB" id="A0A6N2X2G1"/>
<gene>
    <name evidence="4" type="primary">ltaE_2</name>
    <name evidence="4" type="ORF">CBLFYP116_04309</name>
</gene>
<sequence length="410" mass="44988">MKSLYNSANDMSNTIKHITFGVGKDGSLRGFSPGKCHYLHTPEIRKEDNEMELCMHSRPSFASDYMEGAHPAILARLMETNMLKTQGYGSDPFSQSAREKIRAACGCPDAEIHFLVGGTQTNATVIRGLLHSYEGVIAAGSGHISVHEAGAIELGGHKVLTLPHVSGKLRAADIEGLIADYRKDANSGHMVMPGMVYISHPTEYGTLYSLSELQEISSVCRKNGLPLFLDGARLAYALSCSCNELSLKDIARLCDVFYIGGTKCGALFGEAVVITQQNLIPHFFTVIKQNGALLAKGRMLGIQFDTLFEDDLYMKIGASAIAAADQIRDTLTKCGYRLFLDSPTNQVFIVMENEAAAQLARKAEITLWEKYDDSHTMVRFVTDWATQQRDVDMLVEILEQECNPTLACVS</sequence>
<dbReference type="Gene3D" id="3.90.1150.10">
    <property type="entry name" value="Aspartate Aminotransferase, domain 1"/>
    <property type="match status" value="1"/>
</dbReference>